<evidence type="ECO:0000313" key="6">
    <source>
        <dbReference type="Proteomes" id="UP000789375"/>
    </source>
</evidence>
<name>A0A9N9CSS4_FUNMO</name>
<organism evidence="5 6">
    <name type="scientific">Funneliformis mosseae</name>
    <name type="common">Endomycorrhizal fungus</name>
    <name type="synonym">Glomus mosseae</name>
    <dbReference type="NCBI Taxonomy" id="27381"/>
    <lineage>
        <taxon>Eukaryota</taxon>
        <taxon>Fungi</taxon>
        <taxon>Fungi incertae sedis</taxon>
        <taxon>Mucoromycota</taxon>
        <taxon>Glomeromycotina</taxon>
        <taxon>Glomeromycetes</taxon>
        <taxon>Glomerales</taxon>
        <taxon>Glomeraceae</taxon>
        <taxon>Funneliformis</taxon>
    </lineage>
</organism>
<reference evidence="5" key="1">
    <citation type="submission" date="2021-06" db="EMBL/GenBank/DDBJ databases">
        <authorList>
            <person name="Kallberg Y."/>
            <person name="Tangrot J."/>
            <person name="Rosling A."/>
        </authorList>
    </citation>
    <scope>NUCLEOTIDE SEQUENCE</scope>
    <source>
        <strain evidence="5">87-6 pot B 2015</strain>
    </source>
</reference>
<dbReference type="SUPFAM" id="SSF52087">
    <property type="entry name" value="CRAL/TRIO domain"/>
    <property type="match status" value="1"/>
</dbReference>
<dbReference type="GO" id="GO:0008289">
    <property type="term" value="F:lipid binding"/>
    <property type="evidence" value="ECO:0007669"/>
    <property type="project" value="InterPro"/>
</dbReference>
<accession>A0A9N9CSS4</accession>
<dbReference type="PANTHER" id="PTHR45932">
    <property type="entry name" value="PATELLIN-1"/>
    <property type="match status" value="1"/>
</dbReference>
<evidence type="ECO:0000256" key="2">
    <source>
        <dbReference type="ARBA" id="ARBA00022448"/>
    </source>
</evidence>
<dbReference type="PROSITE" id="PS50191">
    <property type="entry name" value="CRAL_TRIO"/>
    <property type="match status" value="1"/>
</dbReference>
<dbReference type="Proteomes" id="UP000789375">
    <property type="component" value="Unassembled WGS sequence"/>
</dbReference>
<dbReference type="PANTHER" id="PTHR45932:SF17">
    <property type="entry name" value="CELLULAR RETINALDEHYDE-BINDING_TRIPLE FUNCTION DOMAIN-CONTAINING PROTEIN"/>
    <property type="match status" value="1"/>
</dbReference>
<feature type="domain" description="CRAL-TRIO" evidence="4">
    <location>
        <begin position="94"/>
        <end position="267"/>
    </location>
</feature>
<dbReference type="AlphaFoldDB" id="A0A9N9CSS4"/>
<dbReference type="EMBL" id="CAJVPP010002863">
    <property type="protein sequence ID" value="CAG8613754.1"/>
    <property type="molecule type" value="Genomic_DNA"/>
</dbReference>
<evidence type="ECO:0000256" key="3">
    <source>
        <dbReference type="ARBA" id="ARBA00023136"/>
    </source>
</evidence>
<dbReference type="SUPFAM" id="SSF46938">
    <property type="entry name" value="CRAL/TRIO N-terminal domain"/>
    <property type="match status" value="1"/>
</dbReference>
<protein>
    <submittedName>
        <fullName evidence="5">14468_t:CDS:1</fullName>
    </submittedName>
</protein>
<gene>
    <name evidence="5" type="ORF">FMOSSE_LOCUS9606</name>
</gene>
<dbReference type="InterPro" id="IPR001251">
    <property type="entry name" value="CRAL-TRIO_dom"/>
</dbReference>
<proteinExistence type="predicted"/>
<evidence type="ECO:0000259" key="4">
    <source>
        <dbReference type="PROSITE" id="PS50191"/>
    </source>
</evidence>
<dbReference type="Pfam" id="PF03765">
    <property type="entry name" value="CRAL_TRIO_N"/>
    <property type="match status" value="1"/>
</dbReference>
<dbReference type="SMART" id="SM00516">
    <property type="entry name" value="SEC14"/>
    <property type="match status" value="1"/>
</dbReference>
<dbReference type="Gene3D" id="3.40.525.10">
    <property type="entry name" value="CRAL-TRIO lipid binding domain"/>
    <property type="match status" value="1"/>
</dbReference>
<dbReference type="GO" id="GO:0016020">
    <property type="term" value="C:membrane"/>
    <property type="evidence" value="ECO:0007669"/>
    <property type="project" value="UniProtKB-SubCell"/>
</dbReference>
<keyword evidence="3" id="KW-0472">Membrane</keyword>
<keyword evidence="6" id="KW-1185">Reference proteome</keyword>
<dbReference type="Pfam" id="PF00650">
    <property type="entry name" value="CRAL_TRIO"/>
    <property type="match status" value="1"/>
</dbReference>
<dbReference type="InterPro" id="IPR036865">
    <property type="entry name" value="CRAL-TRIO_dom_sf"/>
</dbReference>
<dbReference type="InterPro" id="IPR036273">
    <property type="entry name" value="CRAL/TRIO_N_dom_sf"/>
</dbReference>
<dbReference type="CDD" id="cd00170">
    <property type="entry name" value="SEC14"/>
    <property type="match status" value="1"/>
</dbReference>
<evidence type="ECO:0000256" key="1">
    <source>
        <dbReference type="ARBA" id="ARBA00004370"/>
    </source>
</evidence>
<keyword evidence="2" id="KW-0813">Transport</keyword>
<sequence length="273" mass="31839">MTETRNNSSNSIVAKFTDDEKKAVQDLKELLPEILKGANAPENYTLWDIALDKDSKDERLDVILIKFLRARSLDVSQAKVMMTKVIEWRIGFKTDELLSETFPSSIFAKVGFIHKHDKEFRPVTYNLYGGINNQEVFGNLDQFIRWRVQLMEKAVKLLDFTNVDQMIQVHDYNLVTISSYDKTVKQASKLITELMQENYPEFLAMKLFVNIPWWGDWMFKFISMFLAEETKKKFVLTSADRVKEIMLDLIEEENLPTFYGGKSVVRGFENDTN</sequence>
<evidence type="ECO:0000313" key="5">
    <source>
        <dbReference type="EMBL" id="CAG8613754.1"/>
    </source>
</evidence>
<comment type="subcellular location">
    <subcellularLocation>
        <location evidence="1">Membrane</location>
    </subcellularLocation>
</comment>
<dbReference type="InterPro" id="IPR011074">
    <property type="entry name" value="CRAL/TRIO_N_dom"/>
</dbReference>
<comment type="caution">
    <text evidence="5">The sequence shown here is derived from an EMBL/GenBank/DDBJ whole genome shotgun (WGS) entry which is preliminary data.</text>
</comment>
<dbReference type="InterPro" id="IPR044834">
    <property type="entry name" value="PATL"/>
</dbReference>